<gene>
    <name evidence="13" type="ORF">JVT61DRAFT_15346</name>
</gene>
<evidence type="ECO:0000256" key="1">
    <source>
        <dbReference type="ARBA" id="ARBA00004141"/>
    </source>
</evidence>
<evidence type="ECO:0000313" key="14">
    <source>
        <dbReference type="Proteomes" id="UP000683000"/>
    </source>
</evidence>
<feature type="compositionally biased region" description="Polar residues" evidence="7">
    <location>
        <begin position="368"/>
        <end position="388"/>
    </location>
</feature>
<feature type="transmembrane region" description="Helical" evidence="8">
    <location>
        <begin position="170"/>
        <end position="187"/>
    </location>
</feature>
<evidence type="ECO:0000259" key="11">
    <source>
        <dbReference type="Pfam" id="PF13967"/>
    </source>
</evidence>
<feature type="transmembrane region" description="Helical" evidence="8">
    <location>
        <begin position="46"/>
        <end position="67"/>
    </location>
</feature>
<dbReference type="EMBL" id="JAGFBS010000009">
    <property type="protein sequence ID" value="KAG6377533.1"/>
    <property type="molecule type" value="Genomic_DNA"/>
</dbReference>
<dbReference type="AlphaFoldDB" id="A0A8I2YVB6"/>
<dbReference type="InterPro" id="IPR032880">
    <property type="entry name" value="CSC1/OSCA1-like_N"/>
</dbReference>
<feature type="domain" description="CSC1/OSCA1-like cytosolic" evidence="12">
    <location>
        <begin position="216"/>
        <end position="437"/>
    </location>
</feature>
<dbReference type="InterPro" id="IPR003864">
    <property type="entry name" value="CSC1/OSCA1-like_7TM"/>
</dbReference>
<evidence type="ECO:0000256" key="5">
    <source>
        <dbReference type="ARBA" id="ARBA00022989"/>
    </source>
</evidence>
<keyword evidence="14" id="KW-1185">Reference proteome</keyword>
<feature type="transmembrane region" description="Helical" evidence="8">
    <location>
        <begin position="496"/>
        <end position="523"/>
    </location>
</feature>
<evidence type="ECO:0000313" key="13">
    <source>
        <dbReference type="EMBL" id="KAG6377533.1"/>
    </source>
</evidence>
<feature type="transmembrane region" description="Helical" evidence="8">
    <location>
        <begin position="589"/>
        <end position="617"/>
    </location>
</feature>
<dbReference type="PANTHER" id="PTHR13018:SF143">
    <property type="entry name" value="CSC1_OSCA1-LIKE 7TM REGION DOMAIN-CONTAINING PROTEIN"/>
    <property type="match status" value="1"/>
</dbReference>
<evidence type="ECO:0000259" key="9">
    <source>
        <dbReference type="Pfam" id="PF02714"/>
    </source>
</evidence>
<comment type="caution">
    <text evidence="13">The sequence shown here is derived from an EMBL/GenBank/DDBJ whole genome shotgun (WGS) entry which is preliminary data.</text>
</comment>
<keyword evidence="4 8" id="KW-0812">Transmembrane</keyword>
<keyword evidence="5 8" id="KW-1133">Transmembrane helix</keyword>
<feature type="transmembrane region" description="Helical" evidence="8">
    <location>
        <begin position="127"/>
        <end position="150"/>
    </location>
</feature>
<feature type="transmembrane region" description="Helical" evidence="8">
    <location>
        <begin position="704"/>
        <end position="727"/>
    </location>
</feature>
<name>A0A8I2YVB6_9AGAM</name>
<comment type="similarity">
    <text evidence="2">Belongs to the CSC1 (TC 1.A.17) family.</text>
</comment>
<dbReference type="Proteomes" id="UP000683000">
    <property type="component" value="Unassembled WGS sequence"/>
</dbReference>
<evidence type="ECO:0000256" key="2">
    <source>
        <dbReference type="ARBA" id="ARBA00007779"/>
    </source>
</evidence>
<dbReference type="InterPro" id="IPR027815">
    <property type="entry name" value="CSC1/OSCA1-like_cyt"/>
</dbReference>
<evidence type="ECO:0008006" key="15">
    <source>
        <dbReference type="Google" id="ProtNLM"/>
    </source>
</evidence>
<feature type="transmembrane region" description="Helical" evidence="8">
    <location>
        <begin position="638"/>
        <end position="658"/>
    </location>
</feature>
<evidence type="ECO:0000256" key="6">
    <source>
        <dbReference type="ARBA" id="ARBA00023136"/>
    </source>
</evidence>
<feature type="domain" description="CSC1/OSCA1-like 7TM region" evidence="9">
    <location>
        <begin position="450"/>
        <end position="723"/>
    </location>
</feature>
<dbReference type="GO" id="GO:0005227">
    <property type="term" value="F:calcium-activated cation channel activity"/>
    <property type="evidence" value="ECO:0007669"/>
    <property type="project" value="InterPro"/>
</dbReference>
<evidence type="ECO:0000256" key="8">
    <source>
        <dbReference type="SAM" id="Phobius"/>
    </source>
</evidence>
<protein>
    <recommendedName>
        <fullName evidence="15">DUF221-domain-containing protein</fullName>
    </recommendedName>
</protein>
<feature type="domain" description="10TM putative phosphate transporter extracellular tail" evidence="10">
    <location>
        <begin position="835"/>
        <end position="897"/>
    </location>
</feature>
<feature type="region of interest" description="Disordered" evidence="7">
    <location>
        <begin position="800"/>
        <end position="819"/>
    </location>
</feature>
<dbReference type="Pfam" id="PF13967">
    <property type="entry name" value="RSN1_TM"/>
    <property type="match status" value="1"/>
</dbReference>
<feature type="transmembrane region" description="Helical" evidence="8">
    <location>
        <begin position="450"/>
        <end position="476"/>
    </location>
</feature>
<comment type="subcellular location">
    <subcellularLocation>
        <location evidence="1">Membrane</location>
        <topology evidence="1">Multi-pass membrane protein</topology>
    </subcellularLocation>
</comment>
<dbReference type="GO" id="GO:0005886">
    <property type="term" value="C:plasma membrane"/>
    <property type="evidence" value="ECO:0007669"/>
    <property type="project" value="TreeGrafter"/>
</dbReference>
<dbReference type="PANTHER" id="PTHR13018">
    <property type="entry name" value="PROBABLE MEMBRANE PROTEIN DUF221-RELATED"/>
    <property type="match status" value="1"/>
</dbReference>
<reference evidence="13" key="1">
    <citation type="submission" date="2021-03" db="EMBL/GenBank/DDBJ databases">
        <title>Evolutionary innovations through gain and loss of genes in the ectomycorrhizal Boletales.</title>
        <authorList>
            <person name="Wu G."/>
            <person name="Miyauchi S."/>
            <person name="Morin E."/>
            <person name="Yang Z.-L."/>
            <person name="Xu J."/>
            <person name="Martin F.M."/>
        </authorList>
    </citation>
    <scope>NUCLEOTIDE SEQUENCE</scope>
    <source>
        <strain evidence="13">BR01</strain>
    </source>
</reference>
<feature type="transmembrane region" description="Helical" evidence="8">
    <location>
        <begin position="544"/>
        <end position="569"/>
    </location>
</feature>
<feature type="transmembrane region" description="Helical" evidence="8">
    <location>
        <begin position="664"/>
        <end position="683"/>
    </location>
</feature>
<keyword evidence="3" id="KW-0813">Transport</keyword>
<feature type="region of interest" description="Disordered" evidence="7">
    <location>
        <begin position="367"/>
        <end position="388"/>
    </location>
</feature>
<accession>A0A8I2YVB6</accession>
<evidence type="ECO:0000256" key="3">
    <source>
        <dbReference type="ARBA" id="ARBA00022448"/>
    </source>
</evidence>
<dbReference type="Pfam" id="PF14703">
    <property type="entry name" value="PHM7_cyt"/>
    <property type="match status" value="1"/>
</dbReference>
<dbReference type="OrthoDB" id="1076608at2759"/>
<dbReference type="InterPro" id="IPR045122">
    <property type="entry name" value="Csc1-like"/>
</dbReference>
<evidence type="ECO:0000256" key="4">
    <source>
        <dbReference type="ARBA" id="ARBA00022692"/>
    </source>
</evidence>
<feature type="domain" description="CSC1/OSCA1-like N-terminal transmembrane" evidence="11">
    <location>
        <begin position="42"/>
        <end position="191"/>
    </location>
</feature>
<sequence>MELSSERDGQNVSVFSPFPIHSLSLSTMSDVSNTGSATTTTFETALVFNAIVFGIEIAAFTLLRPYFKGVYEPRTITLVEDERVPPLKTGLFTWPIALYKANYQDIQRINGPDAYFFVRFLRVMTRVLLPIWIISWIVLLPVTSVNNSIPGNTGLNKFTLGNIAQNHNDRFAAFIILTWFSTFWIFWNIKHEMTHFINVRQLHLIDPVHSRSAQANTILVSGIPSKYLSEKALIQLYSLFPGGVKRVWISRDLKELPTVYDRRLAASGKLESGEKTLLATAAALRAKALKKQGDNATYPIESADQVERNLTLAEKLVPRAMRPTHRLPVGFLPFSLPFTGQKVDTIDWCRNEISAATALLRQARRTISQESSLPDNGTITNGEDSSEQSYPPLNSAFITFNQQIAAHTAYGSLAHHAPFRMADRYLEVSPEDVIWGNLGMNPYEKRVRMAISYAATAALIIFWAIPVAFVGIISNIKGLCVRESWLAWLCKIPPVVLGIIEGILPPVLLAVLMLLLPIVLRLLGRFEGIPTRTGLELSLMTRYFIFQVIHSFLIITLSSGIVAALPSLLQNPSSVATLLATYLPQASTFFLTYIILQGFSVSAGGFLAIVQLVLYYVKLFILGSTPRSIYDIKFAPRSVAWGTLFPAITLLTVITLGYSIISPIINGLAVFAFFMFYQLYKYLFLYQLTQPATMDTGGLFYPRAIQHVFVGMYVQQLCLCALFFLFRDENNHAAALPEGILMVVLIFLTVGFHILINSSYGPLISALPLSIADKTYKSEESPDIDNDHQSEDKRRDTIDSAIGASTSGPRPGDESPESKSSAYFDDLYFSQHADGAVDYGFAHPALSRPQRMIWIPDDTLGLGKEEVQTNEASGVLATTAGAGMDESGKVAVSGPPVDLNKF</sequence>
<feature type="transmembrane region" description="Helical" evidence="8">
    <location>
        <begin position="739"/>
        <end position="756"/>
    </location>
</feature>
<dbReference type="Pfam" id="PF02714">
    <property type="entry name" value="RSN1_7TM"/>
    <property type="match status" value="1"/>
</dbReference>
<dbReference type="InterPro" id="IPR022257">
    <property type="entry name" value="PHM7_ext"/>
</dbReference>
<proteinExistence type="inferred from homology"/>
<evidence type="ECO:0000259" key="12">
    <source>
        <dbReference type="Pfam" id="PF14703"/>
    </source>
</evidence>
<organism evidence="13 14">
    <name type="scientific">Boletus reticuloceps</name>
    <dbReference type="NCBI Taxonomy" id="495285"/>
    <lineage>
        <taxon>Eukaryota</taxon>
        <taxon>Fungi</taxon>
        <taxon>Dikarya</taxon>
        <taxon>Basidiomycota</taxon>
        <taxon>Agaricomycotina</taxon>
        <taxon>Agaricomycetes</taxon>
        <taxon>Agaricomycetidae</taxon>
        <taxon>Boletales</taxon>
        <taxon>Boletineae</taxon>
        <taxon>Boletaceae</taxon>
        <taxon>Boletoideae</taxon>
        <taxon>Boletus</taxon>
    </lineage>
</organism>
<keyword evidence="6 8" id="KW-0472">Membrane</keyword>
<evidence type="ECO:0000259" key="10">
    <source>
        <dbReference type="Pfam" id="PF12621"/>
    </source>
</evidence>
<evidence type="ECO:0000256" key="7">
    <source>
        <dbReference type="SAM" id="MobiDB-lite"/>
    </source>
</evidence>
<dbReference type="Pfam" id="PF12621">
    <property type="entry name" value="PHM7_ext"/>
    <property type="match status" value="1"/>
</dbReference>